<evidence type="ECO:0000313" key="3">
    <source>
        <dbReference type="Proteomes" id="UP000027120"/>
    </source>
</evidence>
<sequence length="81" mass="9133">MGFNQSKKFSKIVLIFCTILLCLSFCLQASAMRPLFEEQWLQKNPIKIQSLRKGPVPSRGGNPCTYIPGRGRGRCTLTQTK</sequence>
<dbReference type="SMR" id="A0A067DKC1"/>
<evidence type="ECO:0008006" key="4">
    <source>
        <dbReference type="Google" id="ProtNLM"/>
    </source>
</evidence>
<dbReference type="Proteomes" id="UP000027120">
    <property type="component" value="Unassembled WGS sequence"/>
</dbReference>
<accession>A0A067DKC1</accession>
<proteinExistence type="predicted"/>
<name>A0A067DKC1_CITSI</name>
<organism evidence="2 3">
    <name type="scientific">Citrus sinensis</name>
    <name type="common">Sweet orange</name>
    <name type="synonym">Citrus aurantium var. sinensis</name>
    <dbReference type="NCBI Taxonomy" id="2711"/>
    <lineage>
        <taxon>Eukaryota</taxon>
        <taxon>Viridiplantae</taxon>
        <taxon>Streptophyta</taxon>
        <taxon>Embryophyta</taxon>
        <taxon>Tracheophyta</taxon>
        <taxon>Spermatophyta</taxon>
        <taxon>Magnoliopsida</taxon>
        <taxon>eudicotyledons</taxon>
        <taxon>Gunneridae</taxon>
        <taxon>Pentapetalae</taxon>
        <taxon>rosids</taxon>
        <taxon>malvids</taxon>
        <taxon>Sapindales</taxon>
        <taxon>Rutaceae</taxon>
        <taxon>Aurantioideae</taxon>
        <taxon>Citrus</taxon>
    </lineage>
</organism>
<protein>
    <recommendedName>
        <fullName evidence="4">Transmembrane protein</fullName>
    </recommendedName>
</protein>
<reference evidence="2 3" key="1">
    <citation type="submission" date="2014-04" db="EMBL/GenBank/DDBJ databases">
        <authorList>
            <consortium name="International Citrus Genome Consortium"/>
            <person name="Gmitter F."/>
            <person name="Chen C."/>
            <person name="Farmerie W."/>
            <person name="Harkins T."/>
            <person name="Desany B."/>
            <person name="Mohiuddin M."/>
            <person name="Kodira C."/>
            <person name="Borodovsky M."/>
            <person name="Lomsadze A."/>
            <person name="Burns P."/>
            <person name="Jenkins J."/>
            <person name="Prochnik S."/>
            <person name="Shu S."/>
            <person name="Chapman J."/>
            <person name="Pitluck S."/>
            <person name="Schmutz J."/>
            <person name="Rokhsar D."/>
        </authorList>
    </citation>
    <scope>NUCLEOTIDE SEQUENCE</scope>
</reference>
<keyword evidence="3" id="KW-1185">Reference proteome</keyword>
<feature type="signal peptide" evidence="1">
    <location>
        <begin position="1"/>
        <end position="31"/>
    </location>
</feature>
<evidence type="ECO:0000313" key="2">
    <source>
        <dbReference type="EMBL" id="KDO39467.1"/>
    </source>
</evidence>
<dbReference type="EMBL" id="KK786565">
    <property type="protein sequence ID" value="KDO39467.1"/>
    <property type="molecule type" value="Genomic_DNA"/>
</dbReference>
<dbReference type="PANTHER" id="PTHR33592">
    <property type="entry name" value="TRANSMEMBRANE PROTEIN"/>
    <property type="match status" value="1"/>
</dbReference>
<feature type="chain" id="PRO_5001635627" description="Transmembrane protein" evidence="1">
    <location>
        <begin position="32"/>
        <end position="81"/>
    </location>
</feature>
<gene>
    <name evidence="2" type="ORF">CISIN_1g044436mg</name>
</gene>
<dbReference type="AlphaFoldDB" id="A0A067DKC1"/>
<dbReference type="PANTHER" id="PTHR33592:SF10">
    <property type="entry name" value="TRANSMEMBRANE PROTEIN"/>
    <property type="match status" value="1"/>
</dbReference>
<keyword evidence="1" id="KW-0732">Signal</keyword>
<evidence type="ECO:0000256" key="1">
    <source>
        <dbReference type="SAM" id="SignalP"/>
    </source>
</evidence>